<gene>
    <name evidence="1" type="ORF">GCN75_10155</name>
</gene>
<dbReference type="EMBL" id="WFLI01000009">
    <property type="protein sequence ID" value="KAB8065005.1"/>
    <property type="molecule type" value="Genomic_DNA"/>
</dbReference>
<dbReference type="Proteomes" id="UP000468717">
    <property type="component" value="Unassembled WGS sequence"/>
</dbReference>
<dbReference type="RefSeq" id="WP_152282414.1">
    <property type="nucleotide sequence ID" value="NZ_WFLI01000009.1"/>
</dbReference>
<comment type="caution">
    <text evidence="1">The sequence shown here is derived from an EMBL/GenBank/DDBJ whole genome shotgun (WGS) entry which is preliminary data.</text>
</comment>
<evidence type="ECO:0000313" key="1">
    <source>
        <dbReference type="EMBL" id="KAB8065005.1"/>
    </source>
</evidence>
<evidence type="ECO:0000313" key="2">
    <source>
        <dbReference type="Proteomes" id="UP000468717"/>
    </source>
</evidence>
<protein>
    <submittedName>
        <fullName evidence="1">Uncharacterized protein</fullName>
    </submittedName>
</protein>
<reference evidence="1 2" key="1">
    <citation type="submission" date="2019-10" db="EMBL/GenBank/DDBJ databases">
        <title>Three novel species isolated from a subtropical stream in China.</title>
        <authorList>
            <person name="Lu H."/>
        </authorList>
    </citation>
    <scope>NUCLEOTIDE SEQUENCE [LARGE SCALE GENOMIC DNA]</scope>
    <source>
        <strain evidence="1 2">FT13W</strain>
    </source>
</reference>
<dbReference type="AlphaFoldDB" id="A0A6I1I2A9"/>
<keyword evidence="2" id="KW-1185">Reference proteome</keyword>
<sequence length="219" mass="23598">MAFFSRDYEVFLLLAAPDAAPLWESAQWTPFAASLDGIVAQAGTRGKAGVRSLQYTPKGKPVSFGRLGWDEKSHAKWTHGPATTEARFMSLEAWAPAWTICEKDGQAPDLFLALVNESLLGLAGKPLQFGQRLVCAIATDLGPAAAATVRQSLAQLAAQQDAVIFAHTRRQWGSASPYGGFTHAIQDMPIGGLFRQDDPHAHPLDGEAFSEPWTRIGPA</sequence>
<organism evidence="1 2">
    <name type="scientific">Janthinobacterium violaceinigrum</name>
    <dbReference type="NCBI Taxonomy" id="2654252"/>
    <lineage>
        <taxon>Bacteria</taxon>
        <taxon>Pseudomonadati</taxon>
        <taxon>Pseudomonadota</taxon>
        <taxon>Betaproteobacteria</taxon>
        <taxon>Burkholderiales</taxon>
        <taxon>Oxalobacteraceae</taxon>
        <taxon>Janthinobacterium</taxon>
    </lineage>
</organism>
<name>A0A6I1I2A9_9BURK</name>
<proteinExistence type="predicted"/>
<accession>A0A6I1I2A9</accession>